<dbReference type="CDD" id="cd06464">
    <property type="entry name" value="ACD_sHsps-like"/>
    <property type="match status" value="1"/>
</dbReference>
<dbReference type="Gene3D" id="2.60.40.790">
    <property type="match status" value="1"/>
</dbReference>
<dbReference type="PROSITE" id="PS01031">
    <property type="entry name" value="SHSP"/>
    <property type="match status" value="1"/>
</dbReference>
<evidence type="ECO:0000256" key="2">
    <source>
        <dbReference type="RuleBase" id="RU003616"/>
    </source>
</evidence>
<feature type="domain" description="SHSP" evidence="3">
    <location>
        <begin position="32"/>
        <end position="144"/>
    </location>
</feature>
<dbReference type="InterPro" id="IPR002068">
    <property type="entry name" value="A-crystallin/Hsp20_dom"/>
</dbReference>
<proteinExistence type="inferred from homology"/>
<evidence type="ECO:0000313" key="5">
    <source>
        <dbReference type="Proteomes" id="UP001158598"/>
    </source>
</evidence>
<comment type="similarity">
    <text evidence="1 2">Belongs to the small heat shock protein (HSP20) family.</text>
</comment>
<dbReference type="GeneID" id="88224727"/>
<dbReference type="InterPro" id="IPR008978">
    <property type="entry name" value="HSP20-like_chaperone"/>
</dbReference>
<dbReference type="Pfam" id="PF00011">
    <property type="entry name" value="HSP20"/>
    <property type="match status" value="1"/>
</dbReference>
<dbReference type="Proteomes" id="UP001158598">
    <property type="component" value="Chromosome"/>
</dbReference>
<accession>A0AA35XTX4</accession>
<dbReference type="SUPFAM" id="SSF49764">
    <property type="entry name" value="HSP20-like chaperones"/>
    <property type="match status" value="1"/>
</dbReference>
<protein>
    <submittedName>
        <fullName evidence="4">HSP20 family protein</fullName>
    </submittedName>
</protein>
<dbReference type="RefSeq" id="WP_010961753.1">
    <property type="nucleotide sequence ID" value="NZ_CP079096.1"/>
</dbReference>
<dbReference type="InterPro" id="IPR031107">
    <property type="entry name" value="Small_HSP"/>
</dbReference>
<sequence length="144" mass="16175">MTIGRNEPWSLLNQLQRELERSFEGRQGSDSAATAEWTPAVDIKEEADRYVLLADLPGVSTDNIDVSMEQGVLTLRGERNTEARTERSGYKRIERVYGSFYRRFSLPDTADADGISARYNNGVLEIVIPKKAAIQPRRIVVSAD</sequence>
<dbReference type="OMA" id="WFEDFFA"/>
<evidence type="ECO:0000313" key="4">
    <source>
        <dbReference type="EMBL" id="CAI8826700.1"/>
    </source>
</evidence>
<dbReference type="PANTHER" id="PTHR11527">
    <property type="entry name" value="HEAT-SHOCK PROTEIN 20 FAMILY MEMBER"/>
    <property type="match status" value="1"/>
</dbReference>
<evidence type="ECO:0000256" key="1">
    <source>
        <dbReference type="PROSITE-ProRule" id="PRU00285"/>
    </source>
</evidence>
<organism evidence="4 5">
    <name type="scientific">Methylococcus capsulatus</name>
    <dbReference type="NCBI Taxonomy" id="414"/>
    <lineage>
        <taxon>Bacteria</taxon>
        <taxon>Pseudomonadati</taxon>
        <taxon>Pseudomonadota</taxon>
        <taxon>Gammaproteobacteria</taxon>
        <taxon>Methylococcales</taxon>
        <taxon>Methylococcaceae</taxon>
        <taxon>Methylococcus</taxon>
    </lineage>
</organism>
<dbReference type="AlphaFoldDB" id="A0AA35XTX4"/>
<evidence type="ECO:0000259" key="3">
    <source>
        <dbReference type="PROSITE" id="PS01031"/>
    </source>
</evidence>
<name>A0AA35XTX4_METCP</name>
<dbReference type="EMBL" id="OX458332">
    <property type="protein sequence ID" value="CAI8826700.1"/>
    <property type="molecule type" value="Genomic_DNA"/>
</dbReference>
<gene>
    <name evidence="4" type="ORF">MCNOR_2049</name>
</gene>
<reference evidence="4" key="1">
    <citation type="submission" date="2023-03" db="EMBL/GenBank/DDBJ databases">
        <authorList>
            <person name="Pearce D."/>
        </authorList>
    </citation>
    <scope>NUCLEOTIDE SEQUENCE</scope>
    <source>
        <strain evidence="4">Mc</strain>
    </source>
</reference>